<gene>
    <name evidence="1" type="ORF">G205_18599</name>
</gene>
<dbReference type="EMBL" id="AOFD01000051">
    <property type="protein sequence ID" value="ELT43391.1"/>
    <property type="molecule type" value="Genomic_DNA"/>
</dbReference>
<dbReference type="PATRIC" id="fig|683150.5.peg.3648"/>
<organism evidence="1 2">
    <name type="scientific">Arthrobacter nitrophenolicus</name>
    <dbReference type="NCBI Taxonomy" id="683150"/>
    <lineage>
        <taxon>Bacteria</taxon>
        <taxon>Bacillati</taxon>
        <taxon>Actinomycetota</taxon>
        <taxon>Actinomycetes</taxon>
        <taxon>Micrococcales</taxon>
        <taxon>Micrococcaceae</taxon>
        <taxon>Arthrobacter</taxon>
    </lineage>
</organism>
<dbReference type="Proteomes" id="UP000011189">
    <property type="component" value="Unassembled WGS sequence"/>
</dbReference>
<reference evidence="2" key="1">
    <citation type="journal article" date="2013" name="Genome Announc.">
        <title>Draft Genome Sequence of the 2-Chloro-4-Nitrophenol-Degrading Bacterium Arthrobacter sp. Strain SJCon.</title>
        <authorList>
            <person name="Vikram S."/>
            <person name="Kumar S."/>
            <person name="Vaidya B."/>
            <person name="Pinnaka A.K."/>
            <person name="Raghava G.P."/>
        </authorList>
    </citation>
    <scope>NUCLEOTIDE SEQUENCE [LARGE SCALE GENOMIC DNA]</scope>
    <source>
        <strain evidence="2">SJCon</strain>
    </source>
</reference>
<dbReference type="AlphaFoldDB" id="L8TNW7"/>
<keyword evidence="2" id="KW-1185">Reference proteome</keyword>
<name>L8TNW7_9MICC</name>
<comment type="caution">
    <text evidence="1">The sequence shown here is derived from an EMBL/GenBank/DDBJ whole genome shotgun (WGS) entry which is preliminary data.</text>
</comment>
<evidence type="ECO:0000313" key="1">
    <source>
        <dbReference type="EMBL" id="ELT43391.1"/>
    </source>
</evidence>
<accession>L8TNW7</accession>
<proteinExistence type="predicted"/>
<protein>
    <submittedName>
        <fullName evidence="1">Uncharacterized protein</fullName>
    </submittedName>
</protein>
<evidence type="ECO:0000313" key="2">
    <source>
        <dbReference type="Proteomes" id="UP000011189"/>
    </source>
</evidence>
<sequence length="78" mass="8235">MHSGDAGRAAVRGAFGTTVGTAVSTAVVHSGDAGRATVRGAFLLVWILLWTGHASSRESNRQDQLRCRHLIIQPGDPL</sequence>